<feature type="transmembrane region" description="Helical" evidence="17">
    <location>
        <begin position="173"/>
        <end position="195"/>
    </location>
</feature>
<keyword evidence="12 17" id="KW-0520">NAD</keyword>
<dbReference type="InterPro" id="IPR003918">
    <property type="entry name" value="NADH_UbQ_OxRdtase"/>
</dbReference>
<evidence type="ECO:0000313" key="19">
    <source>
        <dbReference type="EMBL" id="QXV86737.1"/>
    </source>
</evidence>
<geneLocation type="mitochondrion" evidence="19"/>
<evidence type="ECO:0000256" key="17">
    <source>
        <dbReference type="RuleBase" id="RU003297"/>
    </source>
</evidence>
<protein>
    <recommendedName>
        <fullName evidence="5 17">NADH-ubiquinone oxidoreductase chain 4</fullName>
        <ecNumber evidence="4 17">7.1.1.2</ecNumber>
    </recommendedName>
</protein>
<dbReference type="GO" id="GO:0042773">
    <property type="term" value="P:ATP synthesis coupled electron transport"/>
    <property type="evidence" value="ECO:0007669"/>
    <property type="project" value="InterPro"/>
</dbReference>
<keyword evidence="13 17" id="KW-0830">Ubiquinone</keyword>
<keyword evidence="8 17" id="KW-0812">Transmembrane</keyword>
<evidence type="ECO:0000256" key="7">
    <source>
        <dbReference type="ARBA" id="ARBA00022660"/>
    </source>
</evidence>
<keyword evidence="7 17" id="KW-0679">Respiratory chain</keyword>
<evidence type="ECO:0000256" key="14">
    <source>
        <dbReference type="ARBA" id="ARBA00023128"/>
    </source>
</evidence>
<dbReference type="GO" id="GO:0031966">
    <property type="term" value="C:mitochondrial membrane"/>
    <property type="evidence" value="ECO:0007669"/>
    <property type="project" value="UniProtKB-SubCell"/>
</dbReference>
<evidence type="ECO:0000256" key="5">
    <source>
        <dbReference type="ARBA" id="ARBA00021006"/>
    </source>
</evidence>
<feature type="transmembrane region" description="Helical" evidence="17">
    <location>
        <begin position="50"/>
        <end position="72"/>
    </location>
</feature>
<evidence type="ECO:0000256" key="12">
    <source>
        <dbReference type="ARBA" id="ARBA00023027"/>
    </source>
</evidence>
<dbReference type="PRINTS" id="PR01437">
    <property type="entry name" value="NUOXDRDTASE4"/>
</dbReference>
<feature type="transmembrane region" description="Helical" evidence="17">
    <location>
        <begin position="289"/>
        <end position="310"/>
    </location>
</feature>
<evidence type="ECO:0000256" key="4">
    <source>
        <dbReference type="ARBA" id="ARBA00012944"/>
    </source>
</evidence>
<keyword evidence="14 17" id="KW-0496">Mitochondrion</keyword>
<evidence type="ECO:0000256" key="16">
    <source>
        <dbReference type="ARBA" id="ARBA00049551"/>
    </source>
</evidence>
<feature type="transmembrane region" description="Helical" evidence="17">
    <location>
        <begin position="370"/>
        <end position="389"/>
    </location>
</feature>
<feature type="transmembrane region" description="Helical" evidence="17">
    <location>
        <begin position="20"/>
        <end position="38"/>
    </location>
</feature>
<comment type="catalytic activity">
    <reaction evidence="16 17">
        <text>a ubiquinone + NADH + 5 H(+)(in) = a ubiquinol + NAD(+) + 4 H(+)(out)</text>
        <dbReference type="Rhea" id="RHEA:29091"/>
        <dbReference type="Rhea" id="RHEA-COMP:9565"/>
        <dbReference type="Rhea" id="RHEA-COMP:9566"/>
        <dbReference type="ChEBI" id="CHEBI:15378"/>
        <dbReference type="ChEBI" id="CHEBI:16389"/>
        <dbReference type="ChEBI" id="CHEBI:17976"/>
        <dbReference type="ChEBI" id="CHEBI:57540"/>
        <dbReference type="ChEBI" id="CHEBI:57945"/>
        <dbReference type="EC" id="7.1.1.2"/>
    </reaction>
</comment>
<evidence type="ECO:0000259" key="18">
    <source>
        <dbReference type="Pfam" id="PF00361"/>
    </source>
</evidence>
<evidence type="ECO:0000256" key="6">
    <source>
        <dbReference type="ARBA" id="ARBA00022448"/>
    </source>
</evidence>
<feature type="transmembrane region" description="Helical" evidence="17">
    <location>
        <begin position="202"/>
        <end position="223"/>
    </location>
</feature>
<sequence>MMKLGVLFLILLMNTGLEQFLIMILIMNFMVILLNYSFNLIYMGFLVDEFSVILMLLTLWLSFMILIMVFNFKFMSKFFYEKLVFFMAIILVMSFVLKNLIFFYITFELILLPVTIMITHWGLNPYRLQAGIYMLFYTVSVSLPMILSMFLIYFNCGTLIMILISYLKIEFNLISLFLIMGMSVKFPIYILHLWLPKAHVQAPVFGSMILAGILLKLGGYGFLRILPMILFFNSVFLILMTIWGGFLTAFLSFRQTDLKMLVAYSSIGHMAMVYVNLIMFSSFSFKGSLSMMLAHGLCSSGMFFMVDVVYSRMHSRCLVLISGMFLVIPSLSLCWFLLSICNMAAPPSFSLYAEIILLTCGVWHSKWTIMVMVLLSFWGAIFSLYLFLYSNHSYSSSTISICGVTKMEYLILILHWIPLNLVILNTMMI</sequence>
<dbReference type="AlphaFoldDB" id="A0A8F7KM52"/>
<keyword evidence="11 17" id="KW-1133">Transmembrane helix</keyword>
<evidence type="ECO:0000256" key="2">
    <source>
        <dbReference type="ARBA" id="ARBA00004225"/>
    </source>
</evidence>
<comment type="function">
    <text evidence="17">Core subunit of the mitochondrial membrane respiratory chain NADH dehydrogenase (Complex I) which catalyzes electron transfer from NADH through the respiratory chain, using ubiquinone as an electron acceptor. Essential for the catalytic activity and assembly of complex I.</text>
</comment>
<evidence type="ECO:0000256" key="11">
    <source>
        <dbReference type="ARBA" id="ARBA00022989"/>
    </source>
</evidence>
<comment type="subcellular location">
    <subcellularLocation>
        <location evidence="2 17">Mitochondrion membrane</location>
        <topology evidence="2 17">Multi-pass membrane protein</topology>
    </subcellularLocation>
</comment>
<keyword evidence="10 17" id="KW-0249">Electron transport</keyword>
<keyword evidence="15 17" id="KW-0472">Membrane</keyword>
<feature type="transmembrane region" description="Helical" evidence="17">
    <location>
        <begin position="317"/>
        <end position="338"/>
    </location>
</feature>
<evidence type="ECO:0000256" key="8">
    <source>
        <dbReference type="ARBA" id="ARBA00022692"/>
    </source>
</evidence>
<evidence type="ECO:0000256" key="9">
    <source>
        <dbReference type="ARBA" id="ARBA00022967"/>
    </source>
</evidence>
<keyword evidence="9" id="KW-1278">Translocase</keyword>
<feature type="transmembrane region" description="Helical" evidence="17">
    <location>
        <begin position="409"/>
        <end position="428"/>
    </location>
</feature>
<feature type="transmembrane region" description="Helical" evidence="17">
    <location>
        <begin position="229"/>
        <end position="249"/>
    </location>
</feature>
<dbReference type="GO" id="GO:0008137">
    <property type="term" value="F:NADH dehydrogenase (ubiquinone) activity"/>
    <property type="evidence" value="ECO:0007669"/>
    <property type="project" value="UniProtKB-UniRule"/>
</dbReference>
<evidence type="ECO:0000256" key="1">
    <source>
        <dbReference type="ARBA" id="ARBA00003257"/>
    </source>
</evidence>
<accession>A0A8F7KM52</accession>
<dbReference type="InterPro" id="IPR001750">
    <property type="entry name" value="ND/Mrp_TM"/>
</dbReference>
<feature type="transmembrane region" description="Helical" evidence="17">
    <location>
        <begin position="103"/>
        <end position="123"/>
    </location>
</feature>
<reference evidence="19" key="1">
    <citation type="submission" date="2021-04" db="EMBL/GenBank/DDBJ databases">
        <title>The complete mitochondrial genome of Bisetocreagris titanium (Arachnida: Pseudoscorpiones: Neobisiidae).</title>
        <authorList>
            <person name="Zhao H."/>
            <person name="Chen H."/>
            <person name="Li Y."/>
        </authorList>
    </citation>
    <scope>NUCLEOTIDE SEQUENCE</scope>
</reference>
<dbReference type="Pfam" id="PF00361">
    <property type="entry name" value="Proton_antipo_M"/>
    <property type="match status" value="1"/>
</dbReference>
<comment type="similarity">
    <text evidence="3 17">Belongs to the complex I subunit 4 family.</text>
</comment>
<comment type="function">
    <text evidence="1">Core subunit of the mitochondrial membrane respiratory chain NADH dehydrogenase (Complex I) that is believed to belong to the minimal assembly required for catalysis. Complex I functions in the transfer of electrons from NADH to the respiratory chain. The immediate electron acceptor for the enzyme is believed to be ubiquinone.</text>
</comment>
<feature type="transmembrane region" description="Helical" evidence="17">
    <location>
        <begin position="135"/>
        <end position="167"/>
    </location>
</feature>
<keyword evidence="6 17" id="KW-0813">Transport</keyword>
<feature type="transmembrane region" description="Helical" evidence="17">
    <location>
        <begin position="79"/>
        <end position="97"/>
    </location>
</feature>
<dbReference type="GO" id="GO:0048039">
    <property type="term" value="F:ubiquinone binding"/>
    <property type="evidence" value="ECO:0007669"/>
    <property type="project" value="TreeGrafter"/>
</dbReference>
<dbReference type="PANTHER" id="PTHR43507">
    <property type="entry name" value="NADH-UBIQUINONE OXIDOREDUCTASE CHAIN 4"/>
    <property type="match status" value="1"/>
</dbReference>
<evidence type="ECO:0000256" key="15">
    <source>
        <dbReference type="ARBA" id="ARBA00023136"/>
    </source>
</evidence>
<evidence type="ECO:0000256" key="3">
    <source>
        <dbReference type="ARBA" id="ARBA00009025"/>
    </source>
</evidence>
<feature type="domain" description="NADH:quinone oxidoreductase/Mrp antiporter transmembrane" evidence="18">
    <location>
        <begin position="98"/>
        <end position="376"/>
    </location>
</feature>
<name>A0A8F7KM52_9ARAC</name>
<dbReference type="EC" id="7.1.1.2" evidence="4 17"/>
<feature type="transmembrane region" description="Helical" evidence="17">
    <location>
        <begin position="261"/>
        <end position="283"/>
    </location>
</feature>
<evidence type="ECO:0000256" key="13">
    <source>
        <dbReference type="ARBA" id="ARBA00023075"/>
    </source>
</evidence>
<organism evidence="19">
    <name type="scientific">Bisetocreagris titanium</name>
    <dbReference type="NCBI Taxonomy" id="2836860"/>
    <lineage>
        <taxon>Eukaryota</taxon>
        <taxon>Metazoa</taxon>
        <taxon>Ecdysozoa</taxon>
        <taxon>Arthropoda</taxon>
        <taxon>Chelicerata</taxon>
        <taxon>Arachnida</taxon>
        <taxon>Pseudoscorpiones</taxon>
        <taxon>Neobisioidea</taxon>
        <taxon>Neobisiidae</taxon>
        <taxon>Bisetocreagris</taxon>
    </lineage>
</organism>
<dbReference type="GO" id="GO:0015990">
    <property type="term" value="P:electron transport coupled proton transport"/>
    <property type="evidence" value="ECO:0007669"/>
    <property type="project" value="TreeGrafter"/>
</dbReference>
<dbReference type="GO" id="GO:0003954">
    <property type="term" value="F:NADH dehydrogenase activity"/>
    <property type="evidence" value="ECO:0007669"/>
    <property type="project" value="TreeGrafter"/>
</dbReference>
<dbReference type="PANTHER" id="PTHR43507:SF20">
    <property type="entry name" value="NADH-UBIQUINONE OXIDOREDUCTASE CHAIN 4"/>
    <property type="match status" value="1"/>
</dbReference>
<evidence type="ECO:0000256" key="10">
    <source>
        <dbReference type="ARBA" id="ARBA00022982"/>
    </source>
</evidence>
<dbReference type="EMBL" id="MZ029090">
    <property type="protein sequence ID" value="QXV86737.1"/>
    <property type="molecule type" value="Genomic_DNA"/>
</dbReference>
<gene>
    <name evidence="19" type="primary">ND4</name>
</gene>
<proteinExistence type="inferred from homology"/>